<dbReference type="EMBL" id="CAJNYV010001841">
    <property type="protein sequence ID" value="CAF3439865.1"/>
    <property type="molecule type" value="Genomic_DNA"/>
</dbReference>
<keyword evidence="1" id="KW-1133">Transmembrane helix</keyword>
<accession>A0A818DF99</accession>
<keyword evidence="1" id="KW-0472">Membrane</keyword>
<name>A0A818DF99_9BILA</name>
<feature type="transmembrane region" description="Helical" evidence="1">
    <location>
        <begin position="32"/>
        <end position="55"/>
    </location>
</feature>
<proteinExistence type="predicted"/>
<keyword evidence="1" id="KW-0812">Transmembrane</keyword>
<evidence type="ECO:0000256" key="1">
    <source>
        <dbReference type="SAM" id="Phobius"/>
    </source>
</evidence>
<protein>
    <submittedName>
        <fullName evidence="2">Uncharacterized protein</fullName>
    </submittedName>
</protein>
<evidence type="ECO:0000313" key="2">
    <source>
        <dbReference type="EMBL" id="CAF3439865.1"/>
    </source>
</evidence>
<dbReference type="Proteomes" id="UP000663865">
    <property type="component" value="Unassembled WGS sequence"/>
</dbReference>
<reference evidence="2" key="1">
    <citation type="submission" date="2021-02" db="EMBL/GenBank/DDBJ databases">
        <authorList>
            <person name="Nowell W R."/>
        </authorList>
    </citation>
    <scope>NUCLEOTIDE SEQUENCE</scope>
</reference>
<sequence>MFPQYTERKLIETNVLLNVMMMNTVGQMGGELAIWLLITVGALLIPLIVIAICCIRHHLPRRPQMTLIESRLPRIMKNTQQTKILRLYNGPFMKSSNDDVGVSSENNYNLTFSRVNSLKKQRVHWREESAASKNDVFYSREDSFNTRMLTELPSTDRNRTFILSSSSVPSHFIPRAIIPAGSAVHNIGTSQLLLLSTNLMPISFDHNSLV</sequence>
<organism evidence="2 3">
    <name type="scientific">Rotaria socialis</name>
    <dbReference type="NCBI Taxonomy" id="392032"/>
    <lineage>
        <taxon>Eukaryota</taxon>
        <taxon>Metazoa</taxon>
        <taxon>Spiralia</taxon>
        <taxon>Gnathifera</taxon>
        <taxon>Rotifera</taxon>
        <taxon>Eurotatoria</taxon>
        <taxon>Bdelloidea</taxon>
        <taxon>Philodinida</taxon>
        <taxon>Philodinidae</taxon>
        <taxon>Rotaria</taxon>
    </lineage>
</organism>
<dbReference type="AlphaFoldDB" id="A0A818DF99"/>
<gene>
    <name evidence="2" type="ORF">KIK155_LOCUS11545</name>
</gene>
<comment type="caution">
    <text evidence="2">The sequence shown here is derived from an EMBL/GenBank/DDBJ whole genome shotgun (WGS) entry which is preliminary data.</text>
</comment>
<evidence type="ECO:0000313" key="3">
    <source>
        <dbReference type="Proteomes" id="UP000663865"/>
    </source>
</evidence>